<feature type="repeat" description="Filamin" evidence="7">
    <location>
        <begin position="813"/>
        <end position="904"/>
    </location>
</feature>
<keyword evidence="3" id="KW-0963">Cytoplasm</keyword>
<dbReference type="InterPro" id="IPR001715">
    <property type="entry name" value="CH_dom"/>
</dbReference>
<dbReference type="CDD" id="cd21311">
    <property type="entry name" value="CH_dFLNA-like_rpt1"/>
    <property type="match status" value="1"/>
</dbReference>
<feature type="repeat" description="Filamin" evidence="7">
    <location>
        <begin position="1936"/>
        <end position="2020"/>
    </location>
</feature>
<dbReference type="InterPro" id="IPR014756">
    <property type="entry name" value="Ig_E-set"/>
</dbReference>
<evidence type="ECO:0000256" key="5">
    <source>
        <dbReference type="ARBA" id="ARBA00023203"/>
    </source>
</evidence>
<dbReference type="PROSITE" id="PS50021">
    <property type="entry name" value="CH"/>
    <property type="match status" value="2"/>
</dbReference>
<dbReference type="Gene3D" id="2.60.40.10">
    <property type="entry name" value="Immunoglobulins"/>
    <property type="match status" value="20"/>
</dbReference>
<dbReference type="Gene3D" id="1.10.418.10">
    <property type="entry name" value="Calponin-like domain"/>
    <property type="match status" value="2"/>
</dbReference>
<feature type="repeat" description="Filamin" evidence="7">
    <location>
        <begin position="1735"/>
        <end position="1827"/>
    </location>
</feature>
<dbReference type="SUPFAM" id="SSF81296">
    <property type="entry name" value="E set domains"/>
    <property type="match status" value="20"/>
</dbReference>
<dbReference type="InterPro" id="IPR001589">
    <property type="entry name" value="Actinin_actin-bd_CS"/>
</dbReference>
<keyword evidence="6" id="KW-0206">Cytoskeleton</keyword>
<dbReference type="Pfam" id="PF00630">
    <property type="entry name" value="Filamin"/>
    <property type="match status" value="20"/>
</dbReference>
<reference evidence="11" key="2">
    <citation type="submission" date="2018-07" db="EMBL/GenBank/DDBJ databases">
        <authorList>
            <person name="Quirk P.G."/>
            <person name="Krulwich T.A."/>
        </authorList>
    </citation>
    <scope>NUCLEOTIDE SEQUENCE</scope>
</reference>
<dbReference type="PANTHER" id="PTHR38537">
    <property type="entry name" value="JITTERBUG, ISOFORM N"/>
    <property type="match status" value="1"/>
</dbReference>
<evidence type="ECO:0000256" key="2">
    <source>
        <dbReference type="ARBA" id="ARBA00009238"/>
    </source>
</evidence>
<feature type="repeat" description="Filamin" evidence="7">
    <location>
        <begin position="1207"/>
        <end position="1302"/>
    </location>
</feature>
<evidence type="ECO:0000256" key="6">
    <source>
        <dbReference type="ARBA" id="ARBA00023212"/>
    </source>
</evidence>
<feature type="repeat" description="Filamin" evidence="7">
    <location>
        <begin position="2246"/>
        <end position="2340"/>
    </location>
</feature>
<feature type="repeat" description="Filamin" evidence="7">
    <location>
        <begin position="1552"/>
        <end position="1644"/>
    </location>
</feature>
<evidence type="ECO:0000256" key="4">
    <source>
        <dbReference type="ARBA" id="ARBA00022737"/>
    </source>
</evidence>
<dbReference type="PROSITE" id="PS00019">
    <property type="entry name" value="ACTININ_1"/>
    <property type="match status" value="1"/>
</dbReference>
<dbReference type="GO" id="GO:0030036">
    <property type="term" value="P:actin cytoskeleton organization"/>
    <property type="evidence" value="ECO:0007669"/>
    <property type="project" value="InterPro"/>
</dbReference>
<evidence type="ECO:0000256" key="8">
    <source>
        <dbReference type="SAM" id="MobiDB-lite"/>
    </source>
</evidence>
<dbReference type="CDD" id="cd21315">
    <property type="entry name" value="CH_dFLNA-like_rpt2"/>
    <property type="match status" value="1"/>
</dbReference>
<protein>
    <submittedName>
        <fullName evidence="11">CSON010271 protein</fullName>
    </submittedName>
</protein>
<dbReference type="InterPro" id="IPR036872">
    <property type="entry name" value="CH_dom_sf"/>
</dbReference>
<dbReference type="FunFam" id="1.10.418.10:FF:000008">
    <property type="entry name" value="Filamin-B isoform C"/>
    <property type="match status" value="1"/>
</dbReference>
<dbReference type="InterPro" id="IPR044801">
    <property type="entry name" value="Filamin"/>
</dbReference>
<feature type="repeat" description="Filamin" evidence="7">
    <location>
        <begin position="716"/>
        <end position="812"/>
    </location>
</feature>
<evidence type="ECO:0000313" key="10">
    <source>
        <dbReference type="EMBL" id="SSX03715.1"/>
    </source>
</evidence>
<dbReference type="EMBL" id="UFQS01000413">
    <property type="protein sequence ID" value="SSX03715.1"/>
    <property type="molecule type" value="Genomic_DNA"/>
</dbReference>
<gene>
    <name evidence="11" type="primary">CSON010271</name>
</gene>
<dbReference type="GO" id="GO:0051015">
    <property type="term" value="F:actin filament binding"/>
    <property type="evidence" value="ECO:0007669"/>
    <property type="project" value="InterPro"/>
</dbReference>
<feature type="repeat" description="Filamin" evidence="7">
    <location>
        <begin position="526"/>
        <end position="622"/>
    </location>
</feature>
<comment type="similarity">
    <text evidence="2">Belongs to the filamin family.</text>
</comment>
<dbReference type="SMART" id="SM00557">
    <property type="entry name" value="IG_FLMN"/>
    <property type="match status" value="20"/>
</dbReference>
<dbReference type="FunFam" id="2.60.40.10:FF:000140">
    <property type="entry name" value="FiLamiN (Actin binding protein) homolog"/>
    <property type="match status" value="2"/>
</dbReference>
<keyword evidence="5" id="KW-0009">Actin-binding</keyword>
<feature type="repeat" description="Filamin" evidence="7">
    <location>
        <begin position="628"/>
        <end position="713"/>
    </location>
</feature>
<dbReference type="InterPro" id="IPR001298">
    <property type="entry name" value="Filamin/ABP280_rpt"/>
</dbReference>
<feature type="domain" description="Calponin-homology (CH)" evidence="9">
    <location>
        <begin position="86"/>
        <end position="191"/>
    </location>
</feature>
<feature type="repeat" description="Filamin" evidence="7">
    <location>
        <begin position="1825"/>
        <end position="1925"/>
    </location>
</feature>
<evidence type="ECO:0000256" key="7">
    <source>
        <dbReference type="PROSITE-ProRule" id="PRU00087"/>
    </source>
</evidence>
<dbReference type="InterPro" id="IPR013783">
    <property type="entry name" value="Ig-like_fold"/>
</dbReference>
<feature type="repeat" description="Filamin" evidence="7">
    <location>
        <begin position="2117"/>
        <end position="2208"/>
    </location>
</feature>
<evidence type="ECO:0000259" key="9">
    <source>
        <dbReference type="PROSITE" id="PS50021"/>
    </source>
</evidence>
<dbReference type="PANTHER" id="PTHR38537:SF8">
    <property type="entry name" value="FILAMIN-A"/>
    <property type="match status" value="1"/>
</dbReference>
<accession>A0A336M206</accession>
<evidence type="ECO:0000313" key="11">
    <source>
        <dbReference type="EMBL" id="SSX24080.1"/>
    </source>
</evidence>
<feature type="domain" description="Calponin-homology (CH)" evidence="9">
    <location>
        <begin position="209"/>
        <end position="312"/>
    </location>
</feature>
<dbReference type="FunFam" id="2.60.40.10:FF:000001">
    <property type="entry name" value="Filamin-C isoform b"/>
    <property type="match status" value="4"/>
</dbReference>
<feature type="repeat" description="Filamin" evidence="7">
    <location>
        <begin position="1495"/>
        <end position="1552"/>
    </location>
</feature>
<comment type="subcellular location">
    <subcellularLocation>
        <location evidence="1">Cytoplasm</location>
        <location evidence="1">Cytoskeleton</location>
    </subcellularLocation>
</comment>
<feature type="region of interest" description="Disordered" evidence="8">
    <location>
        <begin position="1"/>
        <end position="69"/>
    </location>
</feature>
<dbReference type="FunFam" id="2.60.40.10:FF:000007">
    <property type="entry name" value="Filamin-B isoform C"/>
    <property type="match status" value="3"/>
</dbReference>
<feature type="compositionally biased region" description="Basic and acidic residues" evidence="8">
    <location>
        <begin position="1"/>
        <end position="10"/>
    </location>
</feature>
<feature type="repeat" description="Filamin" evidence="7">
    <location>
        <begin position="427"/>
        <end position="525"/>
    </location>
</feature>
<feature type="repeat" description="Filamin" evidence="7">
    <location>
        <begin position="1642"/>
        <end position="1732"/>
    </location>
</feature>
<name>A0A336M206_CULSO</name>
<evidence type="ECO:0000256" key="1">
    <source>
        <dbReference type="ARBA" id="ARBA00004245"/>
    </source>
</evidence>
<dbReference type="SMART" id="SM00033">
    <property type="entry name" value="CH"/>
    <property type="match status" value="2"/>
</dbReference>
<proteinExistence type="inferred from homology"/>
<keyword evidence="4" id="KW-0677">Repeat</keyword>
<dbReference type="FunFam" id="1.10.418.10:FF:000006">
    <property type="entry name" value="Filamin-B isoform A"/>
    <property type="match status" value="1"/>
</dbReference>
<dbReference type="InterPro" id="IPR017868">
    <property type="entry name" value="Filamin/ABP280_repeat-like"/>
</dbReference>
<feature type="repeat" description="Filamin" evidence="7">
    <location>
        <begin position="1303"/>
        <end position="1398"/>
    </location>
</feature>
<dbReference type="GO" id="GO:0005856">
    <property type="term" value="C:cytoskeleton"/>
    <property type="evidence" value="ECO:0007669"/>
    <property type="project" value="UniProtKB-SubCell"/>
</dbReference>
<dbReference type="FunFam" id="2.60.40.10:FF:000092">
    <property type="entry name" value="Filamin-B isoform B"/>
    <property type="match status" value="1"/>
</dbReference>
<dbReference type="Pfam" id="PF00307">
    <property type="entry name" value="CH"/>
    <property type="match status" value="2"/>
</dbReference>
<dbReference type="SUPFAM" id="SSF47576">
    <property type="entry name" value="Calponin-homology domain, CH-domain"/>
    <property type="match status" value="1"/>
</dbReference>
<sequence length="2340" mass="253725">MTDQATKDLLARGNVFSGRGDAGSGGYMPVDSGSRDKTDYNANIPDKSGVVYTSSDPYQQQRNPEEGEEEMIEAERDLAEDAMWKRIQQNTFTRWANEHLKAVDKNIGSLETDLSDGLRLIALIEVLSQKRMNKYNKRPVFRSQKCENVEIALKFLEREGIKIINIDSSDIVDCKLKLILGLIWTLILHYSISMPMWDGDETPQNGHGPTPKQRLMHWIQNKVPDLPIGNFTNDWNDGKAVGALVDAVAPGLCPDWPSWNPKDALQNATEAMGLADDWLNVRQLLKPEDLVNPAIDEQSMMTYLSQYPNAKLKPGAPVRPRANPNRNSSFNASRVRAYGPGIEPTGPVVGAPANFTVETFSAGKGKVDVVVLNPHGAPEPVDVRFNNDKNLTYSVSYIPKMEGPHKVVVKYSDKDIPKSPYTVNVEGHAGEASKVVANGPGLQPEGVCVNRPTYFDITTKDAGKGVPEVIILDPAGHKTTVPAKVRQIGQDFWRCEYVSPHLGLHSVNVFYAGKPIPNSPYGVRVGPTSDPKKVRAAGRGLQPTGVRVGDDATFNIYTEGAGEGVPDVRIIGPGGVNYNVQMRKVDGTTFEARYVPNKEGRYRVMITFAGHEIPKSPFDVAVGPKIKSNVVAYGPGLRGGIVGHPAAFTVETNGEQGNLSFSVAGPSQAEISCKDNEDGSCCVKYTPTAPGDYAVHVLINEQDIPNSPFMAKILPKSDFHPENVKSYGPGLQPTGVTIDTPAAFTVDTKTAGDAPLEVKVSDCFGTNVPINIIEQKDGTKKCVYIPKTTSPHTVEVNYGNVATPNSPYRVKIAAPLNPAKVQAFGPWLEGGVKPNQPTHFNVDARDAGDAELKVQVVNDATKKEVATRIIDNGDNTYSVELTATETGSYTTNLFYGGLKVPTSPKTNVNPPIDVTKVKVDGLEPSVLMNSQTEFCVDMKSIVSTTMTRIESSRIKCQIFDPRGNIIPSKLMPGNNDIYRIMYTPFEAGRHTIELLYDNVPVPGSPFVVNVKAGCDPTRVRAFGSGLQGGLRNQPAKFTVETKGAGTGGLSLAIEGPSEAKMTCIDKRDGSCDVEYTPTEAGEYDITIRFAEKHIPGSPFKVLITDTSKPGNVFGQVNVFGQGLENGQVRDGLPTEFYVDCSEAGPGKIGVQLSSSDGKQVQDVKVYDKGNGVYAVSYTAPKQGATLTANVKFADKEVAGSPFVVKVGPKSDSKAVKVTGDLAKKKVPASLPVKFQVDSRQAGHGDIVVSIMDAEKHLIQPKIHPTGQGVCDVSFVPDEIGPYQVNIKFDGKDVAGSPFQLQAQPTGDASKCQLLDMDADELEFGKQNKLTVDARNAGPGAVTCRIVKTENNAPIDVQVVESKPRHYDILYTLEDAGEYDIDVKFGGASIPDGFFSIKAGEKFEQVERRSRVSQSSHLVDFSADTQDSSITQTQEFLEHIKREEYQIRQEYGYQNGNSIKEESYHSTQQSSSSTVNGSPFRQVQLSKLLLPQSVKEVEAEVRMPSGNIDKPMIEDNRDGTVSIKYDPREEGLHELAVKYNGEHVHGSPYKFHVDSISSGYVTAYGPGLVSGVSGEPAQFVISTKGAGAGGLSMAVEGPSKTDIKYTDNKDGTVSVNYVPTAPGEYKVSVRFGDKHIKGSPFFAKITGEGRKRNQISVGSCSEVTFPGEITDNDLKQLNASISAPSGLEEPCFLKRLPSGNIGISFTPREVGEHAVSVKRLGKHIQNSPFKVSVCEREVGDAKKVKLSGTGLESGKTHSENVFLVDTRNAGFGGLSVSIEGPSKAEITCTDNEDGTLKIAYKPTEPGYYIINLKFADHHVEGSPFTVNIAGEGTNRQREKIQRQRDAAPVTEVGHECQLTFKMPGLTGFDLSAQVTSPGFVTEDAIISEVEDALYMTKFTPKEIGVHTVSVRYKGIHIPGSPFQYTVGPLKDFGSHLVKAGGNGLEFGEVGVPCPFNVWTREAGSGTLAISVEGPSKATIDFKDRKDGSCDVSYTVAEPGEYRVGLKFNDRHIPDSPWKVYISHAQGDAHKLEIAQFPTGILMPDKPCQFMVRTQGAKGKLVATLIAPSNAEDDCFVQMVDPDNYSIRFYPRENGIHSIHVKFNGVHIPGSPFRIIVGKGDADPAAVHAEGNGLQGARTGQKTDFIIDTCNAGAGTLQVTIDGPSKVSMDCTEVEEGYKVRYTPLLPGDYYITVKYNHMHIVGSPFKITCQGKTDKLAEEGAQETSTVTLETITKISKNKGSGAVLPVFRSDASKVVPKGMGLKKAYIGKQNTFNLNTFDAGSNILYVGIYGPKTPVEDLHVKHQGRGIYNVNYMVKDRGEYILIIKWGEDHVPGSPFKIDC</sequence>
<feature type="repeat" description="Filamin" evidence="7">
    <location>
        <begin position="2043"/>
        <end position="2115"/>
    </location>
</feature>
<feature type="compositionally biased region" description="Polar residues" evidence="8">
    <location>
        <begin position="51"/>
        <end position="62"/>
    </location>
</feature>
<feature type="repeat" description="Filamin" evidence="7">
    <location>
        <begin position="1011"/>
        <end position="1103"/>
    </location>
</feature>
<dbReference type="EMBL" id="UFQT01000413">
    <property type="protein sequence ID" value="SSX24080.1"/>
    <property type="molecule type" value="Genomic_DNA"/>
</dbReference>
<feature type="repeat" description="Filamin" evidence="7">
    <location>
        <begin position="327"/>
        <end position="425"/>
    </location>
</feature>
<reference evidence="10" key="1">
    <citation type="submission" date="2018-04" db="EMBL/GenBank/DDBJ databases">
        <authorList>
            <person name="Go L.Y."/>
            <person name="Mitchell J.A."/>
        </authorList>
    </citation>
    <scope>NUCLEOTIDE SEQUENCE</scope>
    <source>
        <tissue evidence="10">Whole organism</tissue>
    </source>
</reference>
<feature type="repeat" description="Filamin" evidence="7">
    <location>
        <begin position="909"/>
        <end position="1010"/>
    </location>
</feature>
<organism evidence="11">
    <name type="scientific">Culicoides sonorensis</name>
    <name type="common">Biting midge</name>
    <dbReference type="NCBI Taxonomy" id="179676"/>
    <lineage>
        <taxon>Eukaryota</taxon>
        <taxon>Metazoa</taxon>
        <taxon>Ecdysozoa</taxon>
        <taxon>Arthropoda</taxon>
        <taxon>Hexapoda</taxon>
        <taxon>Insecta</taxon>
        <taxon>Pterygota</taxon>
        <taxon>Neoptera</taxon>
        <taxon>Endopterygota</taxon>
        <taxon>Diptera</taxon>
        <taxon>Nematocera</taxon>
        <taxon>Chironomoidea</taxon>
        <taxon>Ceratopogonidae</taxon>
        <taxon>Ceratopogoninae</taxon>
        <taxon>Culicoides</taxon>
        <taxon>Monoculicoides</taxon>
    </lineage>
</organism>
<evidence type="ECO:0000256" key="3">
    <source>
        <dbReference type="ARBA" id="ARBA00022490"/>
    </source>
</evidence>
<dbReference type="PROSITE" id="PS50194">
    <property type="entry name" value="FILAMIN_REPEAT"/>
    <property type="match status" value="20"/>
</dbReference>
<dbReference type="PROSITE" id="PS00020">
    <property type="entry name" value="ACTININ_2"/>
    <property type="match status" value="1"/>
</dbReference>
<feature type="repeat" description="Filamin" evidence="7">
    <location>
        <begin position="1108"/>
        <end position="1206"/>
    </location>
</feature>
<dbReference type="FunFam" id="2.60.40.10:FF:000096">
    <property type="entry name" value="filamin-C isoform X2"/>
    <property type="match status" value="1"/>
</dbReference>
<dbReference type="VEuPathDB" id="VectorBase:CSON010271"/>